<accession>A0A6M8HRT8</accession>
<evidence type="ECO:0008006" key="4">
    <source>
        <dbReference type="Google" id="ProtNLM"/>
    </source>
</evidence>
<dbReference type="RefSeq" id="WP_171833429.1">
    <property type="nucleotide sequence ID" value="NZ_CP053708.1"/>
</dbReference>
<feature type="region of interest" description="Disordered" evidence="1">
    <location>
        <begin position="794"/>
        <end position="815"/>
    </location>
</feature>
<evidence type="ECO:0000256" key="1">
    <source>
        <dbReference type="SAM" id="MobiDB-lite"/>
    </source>
</evidence>
<evidence type="ECO:0000313" key="2">
    <source>
        <dbReference type="EMBL" id="QKE91048.1"/>
    </source>
</evidence>
<feature type="compositionally biased region" description="Basic and acidic residues" evidence="1">
    <location>
        <begin position="795"/>
        <end position="809"/>
    </location>
</feature>
<proteinExistence type="predicted"/>
<name>A0A6M8HRT8_9PROT</name>
<gene>
    <name evidence="2" type="ORF">HN018_14235</name>
</gene>
<reference evidence="2 3" key="1">
    <citation type="journal article" date="2014" name="World J. Microbiol. Biotechnol.">
        <title>Biodiversity and physiological characteristics of Antarctic and Arctic lichens-associated bacteria.</title>
        <authorList>
            <person name="Lee Y.M."/>
            <person name="Kim E.H."/>
            <person name="Lee H.K."/>
            <person name="Hong S.G."/>
        </authorList>
    </citation>
    <scope>NUCLEOTIDE SEQUENCE [LARGE SCALE GENOMIC DNA]</scope>
    <source>
        <strain evidence="2 3">PAMC 26569</strain>
    </source>
</reference>
<dbReference type="Proteomes" id="UP000500767">
    <property type="component" value="Chromosome"/>
</dbReference>
<protein>
    <recommendedName>
        <fullName evidence="4">Glycosyltransferase</fullName>
    </recommendedName>
</protein>
<evidence type="ECO:0000313" key="3">
    <source>
        <dbReference type="Proteomes" id="UP000500767"/>
    </source>
</evidence>
<dbReference type="EMBL" id="CP053708">
    <property type="protein sequence ID" value="QKE91048.1"/>
    <property type="molecule type" value="Genomic_DNA"/>
</dbReference>
<organism evidence="2 3">
    <name type="scientific">Lichenicola cladoniae</name>
    <dbReference type="NCBI Taxonomy" id="1484109"/>
    <lineage>
        <taxon>Bacteria</taxon>
        <taxon>Pseudomonadati</taxon>
        <taxon>Pseudomonadota</taxon>
        <taxon>Alphaproteobacteria</taxon>
        <taxon>Acetobacterales</taxon>
        <taxon>Acetobacteraceae</taxon>
        <taxon>Lichenicola</taxon>
    </lineage>
</organism>
<sequence length="836" mass="91663">MAADAMADSMTSVETRAWAGGTHSGLGDVREQSARPDRAALYAIRLLFDRGFYLSQNQDVAATGIDPLDHFLTLGLAEGRSPCALFDPDFYLHQAGAPAERAFLFLHYLETGIQAALDPHPLVDARFYMRQSPALAPGTNPLTHMLGAGRRENRRPNPLFDPVYYRRRQPRMDQALHPLIHYVAQGWRERLQPHPLFDPRAYLDQRPDIEAAGIDPLAHYLQQGFREQARTHWLFDAGHYAASCSAPVALCDALLHCASNGCGLERSPHPLFDARHYVLQHPDLADTGIDPFLHFLEFGLVENRDPHPLFDTWFYRNQNPDVIDSGLPPFVHYVRDGIREGRDPNPFFPAVIYQVRNSGARDESAGPLAHFLRTPETHLLPLSDEFDPAFYRACHPSCAAATGTPPLGHYLSVGRAQRLSPLPRAIERHDWILPATTGHFPSPAPIAGATSILLIVQQASHGDAGICALRALQQLVTDPELSCRVIVRHDGPLSPAFAALAPTIVLPADMEASADVDTLADILHSFRALPTPRLVIINSAAMPDVARLIGSLGLELLAWLHEMPLLIDSLPGGDSAMQTLARTASCIVTGSEPAREALILHYRLDPAQVTVIADGIVQPPPNLTVRQARLTLRRQLGLPLDALIVMGSGDVAFRTGTDLFIQVAAQVISRSLSEVPVENPPRQAFFLWIGATEDPLFAGLCQNDIDRLGLGAHVRLLNPDAAPAELLLGADLFLLTSRECATSVAGIEARTSGLPLVKFRFPRNRPAEAGGGRDPKTSEVAYLDVDAMSDIVMARGDRPSRRHRDHSERGGNAPSWETWRQGLRRLLANSFGVPVE</sequence>
<dbReference type="Gene3D" id="3.40.50.2000">
    <property type="entry name" value="Glycogen Phosphorylase B"/>
    <property type="match status" value="2"/>
</dbReference>
<dbReference type="KEGG" id="lck:HN018_14235"/>
<dbReference type="SUPFAM" id="SSF53756">
    <property type="entry name" value="UDP-Glycosyltransferase/glycogen phosphorylase"/>
    <property type="match status" value="1"/>
</dbReference>
<keyword evidence="3" id="KW-1185">Reference proteome</keyword>
<dbReference type="AlphaFoldDB" id="A0A6M8HRT8"/>